<feature type="transmembrane region" description="Helical" evidence="8">
    <location>
        <begin position="113"/>
        <end position="132"/>
    </location>
</feature>
<dbReference type="GO" id="GO:0005743">
    <property type="term" value="C:mitochondrial inner membrane"/>
    <property type="evidence" value="ECO:0007669"/>
    <property type="project" value="TreeGrafter"/>
</dbReference>
<dbReference type="FunFam" id="1.20.120.1780:FF:000001">
    <property type="entry name" value="4-hydroxybenzoate octaprenyltransferase"/>
    <property type="match status" value="1"/>
</dbReference>
<dbReference type="EMBL" id="BRXZ01000948">
    <property type="protein sequence ID" value="GMH58294.1"/>
    <property type="molecule type" value="Genomic_DNA"/>
</dbReference>
<sequence length="244" mass="24977">MRGAGCTLNDILDRDIDGSVSRTASRPLPSGAATLPGAVTWLSLQLSLGLCVLLALPNQAQTVKLGILSMPLFLIYPTAKRWTSRPQYVLGLMINYGCLMGPTIALGSPALPVSLPLYLGFAGWTVVYDTLYAHQDREDDERIGLGSTAVKYGREGTRIRLLGGAGAFGAGLMGAGLGAGMEGTGMAIWAMGTAVATGWTAGIVVKADLDDGGKIGEAFEEFGKIGAVVVAASAAAAGATMAGI</sequence>
<feature type="transmembrane region" description="Helical" evidence="8">
    <location>
        <begin position="88"/>
        <end position="107"/>
    </location>
</feature>
<comment type="subcellular location">
    <subcellularLocation>
        <location evidence="2">Membrane</location>
        <topology evidence="2">Multi-pass membrane protein</topology>
    </subcellularLocation>
</comment>
<keyword evidence="6 8" id="KW-1133">Transmembrane helix</keyword>
<dbReference type="PANTHER" id="PTHR11048:SF28">
    <property type="entry name" value="4-HYDROXYBENZOATE POLYPRENYLTRANSFERASE, MITOCHONDRIAL"/>
    <property type="match status" value="1"/>
</dbReference>
<comment type="caution">
    <text evidence="9">The sequence shown here is derived from an EMBL/GenBank/DDBJ whole genome shotgun (WGS) entry which is preliminary data.</text>
</comment>
<evidence type="ECO:0000256" key="4">
    <source>
        <dbReference type="ARBA" id="ARBA00022679"/>
    </source>
</evidence>
<protein>
    <submittedName>
        <fullName evidence="9">Uncharacterized protein</fullName>
    </submittedName>
</protein>
<keyword evidence="4" id="KW-0808">Transferase</keyword>
<keyword evidence="7 8" id="KW-0472">Membrane</keyword>
<dbReference type="OrthoDB" id="18170at2759"/>
<dbReference type="InterPro" id="IPR000537">
    <property type="entry name" value="UbiA_prenyltransferase"/>
</dbReference>
<evidence type="ECO:0000256" key="3">
    <source>
        <dbReference type="ARBA" id="ARBA00005985"/>
    </source>
</evidence>
<dbReference type="PANTHER" id="PTHR11048">
    <property type="entry name" value="PRENYLTRANSFERASES"/>
    <property type="match status" value="1"/>
</dbReference>
<evidence type="ECO:0000256" key="6">
    <source>
        <dbReference type="ARBA" id="ARBA00022989"/>
    </source>
</evidence>
<comment type="cofactor">
    <cofactor evidence="1">
        <name>Mg(2+)</name>
        <dbReference type="ChEBI" id="CHEBI:18420"/>
    </cofactor>
</comment>
<reference evidence="9" key="1">
    <citation type="submission" date="2022-07" db="EMBL/GenBank/DDBJ databases">
        <title>Genome analysis of Parmales, a sister group of diatoms, reveals the evolutionary specialization of diatoms from phago-mixotrophs to photoautotrophs.</title>
        <authorList>
            <person name="Ban H."/>
            <person name="Sato S."/>
            <person name="Yoshikawa S."/>
            <person name="Kazumasa Y."/>
            <person name="Nakamura Y."/>
            <person name="Ichinomiya M."/>
            <person name="Saitoh K."/>
            <person name="Sato N."/>
            <person name="Blanc-Mathieu R."/>
            <person name="Endo H."/>
            <person name="Kuwata A."/>
            <person name="Ogata H."/>
        </authorList>
    </citation>
    <scope>NUCLEOTIDE SEQUENCE</scope>
</reference>
<dbReference type="Gene3D" id="1.10.357.140">
    <property type="entry name" value="UbiA prenyltransferase"/>
    <property type="match status" value="1"/>
</dbReference>
<gene>
    <name evidence="9" type="ORF">TrRE_jg9884</name>
</gene>
<dbReference type="PROSITE" id="PS00943">
    <property type="entry name" value="UBIA"/>
    <property type="match status" value="1"/>
</dbReference>
<feature type="transmembrane region" description="Helical" evidence="8">
    <location>
        <begin position="161"/>
        <end position="180"/>
    </location>
</feature>
<name>A0A9W7DVW0_9STRA</name>
<accession>A0A9W7DVW0</accession>
<dbReference type="CDD" id="cd13959">
    <property type="entry name" value="PT_UbiA_COQ2"/>
    <property type="match status" value="1"/>
</dbReference>
<dbReference type="Gene3D" id="1.20.120.1780">
    <property type="entry name" value="UbiA prenyltransferase"/>
    <property type="match status" value="1"/>
</dbReference>
<evidence type="ECO:0000256" key="7">
    <source>
        <dbReference type="ARBA" id="ARBA00023136"/>
    </source>
</evidence>
<evidence type="ECO:0000313" key="10">
    <source>
        <dbReference type="Proteomes" id="UP001165082"/>
    </source>
</evidence>
<organism evidence="9 10">
    <name type="scientific">Triparma retinervis</name>
    <dbReference type="NCBI Taxonomy" id="2557542"/>
    <lineage>
        <taxon>Eukaryota</taxon>
        <taxon>Sar</taxon>
        <taxon>Stramenopiles</taxon>
        <taxon>Ochrophyta</taxon>
        <taxon>Bolidophyceae</taxon>
        <taxon>Parmales</taxon>
        <taxon>Triparmaceae</taxon>
        <taxon>Triparma</taxon>
    </lineage>
</organism>
<dbReference type="Proteomes" id="UP001165082">
    <property type="component" value="Unassembled WGS sequence"/>
</dbReference>
<comment type="similarity">
    <text evidence="3">Belongs to the UbiA prenyltransferase family.</text>
</comment>
<dbReference type="Pfam" id="PF01040">
    <property type="entry name" value="UbiA"/>
    <property type="match status" value="1"/>
</dbReference>
<keyword evidence="5 8" id="KW-0812">Transmembrane</keyword>
<dbReference type="InterPro" id="IPR039653">
    <property type="entry name" value="Prenyltransferase"/>
</dbReference>
<dbReference type="GO" id="GO:0016765">
    <property type="term" value="F:transferase activity, transferring alkyl or aryl (other than methyl) groups"/>
    <property type="evidence" value="ECO:0007669"/>
    <property type="project" value="InterPro"/>
</dbReference>
<evidence type="ECO:0000313" key="9">
    <source>
        <dbReference type="EMBL" id="GMH58294.1"/>
    </source>
</evidence>
<proteinExistence type="inferred from homology"/>
<dbReference type="InterPro" id="IPR030470">
    <property type="entry name" value="UbiA_prenylTrfase_CS"/>
</dbReference>
<evidence type="ECO:0000256" key="1">
    <source>
        <dbReference type="ARBA" id="ARBA00001946"/>
    </source>
</evidence>
<evidence type="ECO:0000256" key="8">
    <source>
        <dbReference type="SAM" id="Phobius"/>
    </source>
</evidence>
<dbReference type="InterPro" id="IPR044878">
    <property type="entry name" value="UbiA_sf"/>
</dbReference>
<dbReference type="AlphaFoldDB" id="A0A9W7DVW0"/>
<evidence type="ECO:0000256" key="2">
    <source>
        <dbReference type="ARBA" id="ARBA00004141"/>
    </source>
</evidence>
<evidence type="ECO:0000256" key="5">
    <source>
        <dbReference type="ARBA" id="ARBA00022692"/>
    </source>
</evidence>
<keyword evidence="10" id="KW-1185">Reference proteome</keyword>
<dbReference type="GO" id="GO:0006744">
    <property type="term" value="P:ubiquinone biosynthetic process"/>
    <property type="evidence" value="ECO:0007669"/>
    <property type="project" value="TreeGrafter"/>
</dbReference>
<feature type="transmembrane region" description="Helical" evidence="8">
    <location>
        <begin position="186"/>
        <end position="205"/>
    </location>
</feature>